<feature type="transmembrane region" description="Helical" evidence="8">
    <location>
        <begin position="106"/>
        <end position="127"/>
    </location>
</feature>
<evidence type="ECO:0000259" key="9">
    <source>
        <dbReference type="PROSITE" id="PS50222"/>
    </source>
</evidence>
<dbReference type="OMA" id="AHVECCE"/>
<dbReference type="InterPro" id="IPR011992">
    <property type="entry name" value="EF-hand-dom_pair"/>
</dbReference>
<dbReference type="GO" id="GO:0005509">
    <property type="term" value="F:calcium ion binding"/>
    <property type="evidence" value="ECO:0007669"/>
    <property type="project" value="InterPro"/>
</dbReference>
<feature type="transmembrane region" description="Helical" evidence="8">
    <location>
        <begin position="611"/>
        <end position="627"/>
    </location>
</feature>
<dbReference type="Pfam" id="PF13499">
    <property type="entry name" value="EF-hand_7"/>
    <property type="match status" value="1"/>
</dbReference>
<dbReference type="PANTHER" id="PTHR30509:SF9">
    <property type="entry name" value="MULTIDRUG RESISTANCE PROTEIN MDTO"/>
    <property type="match status" value="1"/>
</dbReference>
<evidence type="ECO:0000256" key="4">
    <source>
        <dbReference type="ARBA" id="ARBA00022837"/>
    </source>
</evidence>
<gene>
    <name evidence="10" type="ORF">SDRG_01004</name>
</gene>
<keyword evidence="11" id="KW-1185">Reference proteome</keyword>
<dbReference type="EMBL" id="JH767133">
    <property type="protein sequence ID" value="EQC42164.1"/>
    <property type="molecule type" value="Genomic_DNA"/>
</dbReference>
<feature type="domain" description="EF-hand" evidence="9">
    <location>
        <begin position="863"/>
        <end position="898"/>
    </location>
</feature>
<name>T0QVC3_SAPDV</name>
<dbReference type="AlphaFoldDB" id="T0QVC3"/>
<comment type="subcellular location">
    <subcellularLocation>
        <location evidence="1">Cell membrane</location>
        <topology evidence="1">Multi-pass membrane protein</topology>
    </subcellularLocation>
</comment>
<dbReference type="PROSITE" id="PS50222">
    <property type="entry name" value="EF_HAND_2"/>
    <property type="match status" value="2"/>
</dbReference>
<feature type="transmembrane region" description="Helical" evidence="8">
    <location>
        <begin position="68"/>
        <end position="86"/>
    </location>
</feature>
<feature type="transmembrane region" description="Helical" evidence="8">
    <location>
        <begin position="261"/>
        <end position="283"/>
    </location>
</feature>
<feature type="domain" description="EF-hand" evidence="9">
    <location>
        <begin position="901"/>
        <end position="936"/>
    </location>
</feature>
<dbReference type="Gene3D" id="1.10.238.10">
    <property type="entry name" value="EF-hand"/>
    <property type="match status" value="1"/>
</dbReference>
<evidence type="ECO:0000313" key="11">
    <source>
        <dbReference type="Proteomes" id="UP000030762"/>
    </source>
</evidence>
<dbReference type="VEuPathDB" id="FungiDB:SDRG_01004"/>
<feature type="region of interest" description="Disordered" evidence="7">
    <location>
        <begin position="20"/>
        <end position="39"/>
    </location>
</feature>
<keyword evidence="3 8" id="KW-0812">Transmembrane</keyword>
<dbReference type="InterPro" id="IPR018247">
    <property type="entry name" value="EF_Hand_1_Ca_BS"/>
</dbReference>
<evidence type="ECO:0000256" key="2">
    <source>
        <dbReference type="ARBA" id="ARBA00022475"/>
    </source>
</evidence>
<feature type="transmembrane region" description="Helical" evidence="8">
    <location>
        <begin position="194"/>
        <end position="213"/>
    </location>
</feature>
<sequence>MKTTATKVRPALARRLCDFFQRPPPSDPRTKSQDTIDARSGVRIEMTGRKRPAPSIAVPASFKFNLELGARAGAGVIVASIFQTAYTGPSNGDAAYPQLYYFFPSWYILGGVSYIAIAMIFSIGTNVGSTIRETFQETLGVVIAFLFNVVVFACFTPRVYHSADDVANSLGNGTLVRIEHAFSGTPYYVTPSDFYIMLPCIILFTVAIVMTPLETITKKLAVGNNIYFALTLINPNNPNDTAHLKPYNDPMLATSNIFRNLFVYLLLGVLGGLIALVVMLVPYPIFAIHRLRAEIQSTTTVLADLLHLMVDAFCFRRKTNRHSTHVAFEVARKLADADAKQARMESLLDDVWWEQSVGLHFLLPIRTSIVKPFLGLYASLLDDLRAMSDAVQTGRHGAFHSLVVSRVPKDVYLVQMKSVRALDAIASDILANARVLPTDAVDEVRTAMAALLQAVHAAHVECCESATPSDIEDAMTCYLFLFALESYCETLCTFPVTFNQLQHSTGLRAWMFLQRWCRRMVDPTQYTKQNLQIGIKVACAVVSGSVFAVYVFGFSPTAASALAYLWGSHVGGSFSRTANRVGGAVAGSIVPSVCLFLICSYGCTSSTTATILLDSVMFVWVTMSMYISLQNHAWSYAGFVSAYVSSGVFLNGCACGATTVAPISSYANLAQVSLGIVFFIVIEWLLFPQSATTLLRANMLAQLQLLQRAFHTLFEVTVATHGNVPTLLATEAIVMQTLPSLLLAQPGLLTEAQYEPRLWRPPFPITKFAAVCDSMKRLEHHTRVMFKLAKWFQRRRHSVQRRLSVNAGDLHRRSTVSQRATAPPTLAWTFSTTELGGAIHDTFASLEIVFGDAFALADADRVAHFLQMKEAFRRADVDGNGVLDVAEVERVLRELWGHSVRLDDHVRAFMALVDKDKSGAVSCQEFMDAIDDGLVLRGPSRPSLHPQELLDLDDVALTDTAQNMRTAYAAWLLQDRRFEKVSMDELLLLNGLMGCVSGIAIELQRLADVSAQ</sequence>
<feature type="transmembrane region" description="Helical" evidence="8">
    <location>
        <begin position="666"/>
        <end position="687"/>
    </location>
</feature>
<keyword evidence="6 8" id="KW-0472">Membrane</keyword>
<dbReference type="InParanoid" id="T0QVC3"/>
<dbReference type="SUPFAM" id="SSF47473">
    <property type="entry name" value="EF-hand"/>
    <property type="match status" value="1"/>
</dbReference>
<dbReference type="Proteomes" id="UP000030762">
    <property type="component" value="Unassembled WGS sequence"/>
</dbReference>
<feature type="transmembrane region" description="Helical" evidence="8">
    <location>
        <begin position="633"/>
        <end position="654"/>
    </location>
</feature>
<evidence type="ECO:0000256" key="6">
    <source>
        <dbReference type="ARBA" id="ARBA00023136"/>
    </source>
</evidence>
<evidence type="ECO:0000256" key="5">
    <source>
        <dbReference type="ARBA" id="ARBA00022989"/>
    </source>
</evidence>
<protein>
    <recommendedName>
        <fullName evidence="9">EF-hand domain-containing protein</fullName>
    </recommendedName>
</protein>
<feature type="transmembrane region" description="Helical" evidence="8">
    <location>
        <begin position="295"/>
        <end position="315"/>
    </location>
</feature>
<dbReference type="GeneID" id="19941731"/>
<evidence type="ECO:0000256" key="7">
    <source>
        <dbReference type="SAM" id="MobiDB-lite"/>
    </source>
</evidence>
<organism evidence="10 11">
    <name type="scientific">Saprolegnia diclina (strain VS20)</name>
    <dbReference type="NCBI Taxonomy" id="1156394"/>
    <lineage>
        <taxon>Eukaryota</taxon>
        <taxon>Sar</taxon>
        <taxon>Stramenopiles</taxon>
        <taxon>Oomycota</taxon>
        <taxon>Saprolegniomycetes</taxon>
        <taxon>Saprolegniales</taxon>
        <taxon>Saprolegniaceae</taxon>
        <taxon>Saprolegnia</taxon>
    </lineage>
</organism>
<feature type="compositionally biased region" description="Basic and acidic residues" evidence="7">
    <location>
        <begin position="28"/>
        <end position="39"/>
    </location>
</feature>
<evidence type="ECO:0000256" key="1">
    <source>
        <dbReference type="ARBA" id="ARBA00004651"/>
    </source>
</evidence>
<evidence type="ECO:0000313" key="10">
    <source>
        <dbReference type="EMBL" id="EQC42164.1"/>
    </source>
</evidence>
<dbReference type="CDD" id="cd00051">
    <property type="entry name" value="EFh"/>
    <property type="match status" value="1"/>
</dbReference>
<feature type="transmembrane region" description="Helical" evidence="8">
    <location>
        <begin position="139"/>
        <end position="160"/>
    </location>
</feature>
<dbReference type="PROSITE" id="PS00018">
    <property type="entry name" value="EF_HAND_1"/>
    <property type="match status" value="2"/>
</dbReference>
<dbReference type="OrthoDB" id="191686at2759"/>
<dbReference type="GO" id="GO:0005886">
    <property type="term" value="C:plasma membrane"/>
    <property type="evidence" value="ECO:0007669"/>
    <property type="project" value="UniProtKB-SubCell"/>
</dbReference>
<evidence type="ECO:0000256" key="3">
    <source>
        <dbReference type="ARBA" id="ARBA00022692"/>
    </source>
</evidence>
<dbReference type="RefSeq" id="XP_008604733.1">
    <property type="nucleotide sequence ID" value="XM_008606511.1"/>
</dbReference>
<accession>T0QVC3</accession>
<dbReference type="PANTHER" id="PTHR30509">
    <property type="entry name" value="P-HYDROXYBENZOIC ACID EFFLUX PUMP SUBUNIT-RELATED"/>
    <property type="match status" value="1"/>
</dbReference>
<dbReference type="STRING" id="1156394.T0QVC3"/>
<dbReference type="InterPro" id="IPR002048">
    <property type="entry name" value="EF_hand_dom"/>
</dbReference>
<feature type="transmembrane region" description="Helical" evidence="8">
    <location>
        <begin position="578"/>
        <end position="599"/>
    </location>
</feature>
<feature type="transmembrane region" description="Helical" evidence="8">
    <location>
        <begin position="537"/>
        <end position="566"/>
    </location>
</feature>
<evidence type="ECO:0000256" key="8">
    <source>
        <dbReference type="SAM" id="Phobius"/>
    </source>
</evidence>
<dbReference type="SMART" id="SM00054">
    <property type="entry name" value="EFh"/>
    <property type="match status" value="2"/>
</dbReference>
<keyword evidence="4" id="KW-0106">Calcium</keyword>
<keyword evidence="2" id="KW-1003">Cell membrane</keyword>
<keyword evidence="5 8" id="KW-1133">Transmembrane helix</keyword>
<reference evidence="10 11" key="1">
    <citation type="submission" date="2012-04" db="EMBL/GenBank/DDBJ databases">
        <title>The Genome Sequence of Saprolegnia declina VS20.</title>
        <authorList>
            <consortium name="The Broad Institute Genome Sequencing Platform"/>
            <person name="Russ C."/>
            <person name="Nusbaum C."/>
            <person name="Tyler B."/>
            <person name="van West P."/>
            <person name="Dieguez-Uribeondo J."/>
            <person name="de Bruijn I."/>
            <person name="Tripathy S."/>
            <person name="Jiang R."/>
            <person name="Young S.K."/>
            <person name="Zeng Q."/>
            <person name="Gargeya S."/>
            <person name="Fitzgerald M."/>
            <person name="Haas B."/>
            <person name="Abouelleil A."/>
            <person name="Alvarado L."/>
            <person name="Arachchi H.M."/>
            <person name="Berlin A."/>
            <person name="Chapman S.B."/>
            <person name="Goldberg J."/>
            <person name="Griggs A."/>
            <person name="Gujja S."/>
            <person name="Hansen M."/>
            <person name="Howarth C."/>
            <person name="Imamovic A."/>
            <person name="Larimer J."/>
            <person name="McCowen C."/>
            <person name="Montmayeur A."/>
            <person name="Murphy C."/>
            <person name="Neiman D."/>
            <person name="Pearson M."/>
            <person name="Priest M."/>
            <person name="Roberts A."/>
            <person name="Saif S."/>
            <person name="Shea T."/>
            <person name="Sisk P."/>
            <person name="Sykes S."/>
            <person name="Wortman J."/>
            <person name="Nusbaum C."/>
            <person name="Birren B."/>
        </authorList>
    </citation>
    <scope>NUCLEOTIDE SEQUENCE [LARGE SCALE GENOMIC DNA]</scope>
    <source>
        <strain evidence="10 11">VS20</strain>
    </source>
</reference>
<proteinExistence type="predicted"/>
<dbReference type="eggNOG" id="ENOG502QVQB">
    <property type="taxonomic scope" value="Eukaryota"/>
</dbReference>